<reference evidence="1 2" key="1">
    <citation type="submission" date="2018-06" db="EMBL/GenBank/DDBJ databases">
        <authorList>
            <consortium name="Pathogen Informatics"/>
            <person name="Doyle S."/>
        </authorList>
    </citation>
    <scope>NUCLEOTIDE SEQUENCE [LARGE SCALE GENOMIC DNA]</scope>
    <source>
        <strain evidence="1 2">NCTC10289</strain>
    </source>
</reference>
<dbReference type="Proteomes" id="UP000254287">
    <property type="component" value="Unassembled WGS sequence"/>
</dbReference>
<protein>
    <submittedName>
        <fullName evidence="1">Uncharacterized protein</fullName>
    </submittedName>
</protein>
<evidence type="ECO:0000313" key="1">
    <source>
        <dbReference type="EMBL" id="STC77993.1"/>
    </source>
</evidence>
<gene>
    <name evidence="1" type="ORF">NCTC10289_01416</name>
</gene>
<dbReference type="EMBL" id="UFXP01000001">
    <property type="protein sequence ID" value="STC77993.1"/>
    <property type="molecule type" value="Genomic_DNA"/>
</dbReference>
<sequence>MSRKRASPTRKVGVFVMKKSNTGTDSTKFIKLLRA</sequence>
<dbReference type="AlphaFoldDB" id="A0A376CZ53"/>
<name>A0A376CZ53_9CORY</name>
<evidence type="ECO:0000313" key="2">
    <source>
        <dbReference type="Proteomes" id="UP000254287"/>
    </source>
</evidence>
<accession>A0A376CZ53</accession>
<organism evidence="1 2">
    <name type="scientific">Corynebacterium minutissimum</name>
    <dbReference type="NCBI Taxonomy" id="38301"/>
    <lineage>
        <taxon>Bacteria</taxon>
        <taxon>Bacillati</taxon>
        <taxon>Actinomycetota</taxon>
        <taxon>Actinomycetes</taxon>
        <taxon>Mycobacteriales</taxon>
        <taxon>Corynebacteriaceae</taxon>
        <taxon>Corynebacterium</taxon>
    </lineage>
</organism>
<proteinExistence type="predicted"/>